<dbReference type="STRING" id="39946.B8B462"/>
<dbReference type="PANTHER" id="PTHR44656">
    <property type="entry name" value="DEHYDROGENASE/REDUCTASE SDR FAMILY MEMBER 12"/>
    <property type="match status" value="1"/>
</dbReference>
<protein>
    <submittedName>
        <fullName evidence="1">Uncharacterized protein</fullName>
    </submittedName>
</protein>
<evidence type="ECO:0000313" key="1">
    <source>
        <dbReference type="EMBL" id="EEC80898.1"/>
    </source>
</evidence>
<dbReference type="EMBL" id="CM000131">
    <property type="protein sequence ID" value="EEC80898.1"/>
    <property type="molecule type" value="Genomic_DNA"/>
</dbReference>
<dbReference type="PANTHER" id="PTHR44656:SF7">
    <property type="entry name" value="DEHYDROGENASE_REDUCTASE SDR FAMILY MEMBER 12"/>
    <property type="match status" value="1"/>
</dbReference>
<dbReference type="HOGENOM" id="CLU_2088816_0_0_1"/>
<dbReference type="AlphaFoldDB" id="B8B462"/>
<accession>B8B462</accession>
<proteinExistence type="predicted"/>
<organism evidence="1 2">
    <name type="scientific">Oryza sativa subsp. indica</name>
    <name type="common">Rice</name>
    <dbReference type="NCBI Taxonomy" id="39946"/>
    <lineage>
        <taxon>Eukaryota</taxon>
        <taxon>Viridiplantae</taxon>
        <taxon>Streptophyta</taxon>
        <taxon>Embryophyta</taxon>
        <taxon>Tracheophyta</taxon>
        <taxon>Spermatophyta</taxon>
        <taxon>Magnoliopsida</taxon>
        <taxon>Liliopsida</taxon>
        <taxon>Poales</taxon>
        <taxon>Poaceae</taxon>
        <taxon>BOP clade</taxon>
        <taxon>Oryzoideae</taxon>
        <taxon>Oryzeae</taxon>
        <taxon>Oryzinae</taxon>
        <taxon>Oryza</taxon>
        <taxon>Oryza sativa</taxon>
    </lineage>
</organism>
<gene>
    <name evidence="1" type="ORF">OsI_23547</name>
</gene>
<evidence type="ECO:0000313" key="2">
    <source>
        <dbReference type="Proteomes" id="UP000007015"/>
    </source>
</evidence>
<dbReference type="Proteomes" id="UP000007015">
    <property type="component" value="Chromosome 6"/>
</dbReference>
<sequence length="117" mass="12778">MPLLEKAAPDARVITVSSGGMYTEPLNKDLQFGENNFDGTQQYARNKEFRLSGNLRSNDEGADTVIWLALQPKEKLTSGSFYFDRAEAPKHLKFAGTAASHGQIGSIVDSLRSICGI</sequence>
<dbReference type="Gene3D" id="3.40.50.720">
    <property type="entry name" value="NAD(P)-binding Rossmann-like Domain"/>
    <property type="match status" value="1"/>
</dbReference>
<keyword evidence="2" id="KW-1185">Reference proteome</keyword>
<dbReference type="InterPro" id="IPR052992">
    <property type="entry name" value="SDR_member_12"/>
</dbReference>
<dbReference type="Gramene" id="BGIOSGA023177-TA">
    <property type="protein sequence ID" value="BGIOSGA023177-PA"/>
    <property type="gene ID" value="BGIOSGA023177"/>
</dbReference>
<reference evidence="1 2" key="1">
    <citation type="journal article" date="2005" name="PLoS Biol.">
        <title>The genomes of Oryza sativa: a history of duplications.</title>
        <authorList>
            <person name="Yu J."/>
            <person name="Wang J."/>
            <person name="Lin W."/>
            <person name="Li S."/>
            <person name="Li H."/>
            <person name="Zhou J."/>
            <person name="Ni P."/>
            <person name="Dong W."/>
            <person name="Hu S."/>
            <person name="Zeng C."/>
            <person name="Zhang J."/>
            <person name="Zhang Y."/>
            <person name="Li R."/>
            <person name="Xu Z."/>
            <person name="Li S."/>
            <person name="Li X."/>
            <person name="Zheng H."/>
            <person name="Cong L."/>
            <person name="Lin L."/>
            <person name="Yin J."/>
            <person name="Geng J."/>
            <person name="Li G."/>
            <person name="Shi J."/>
            <person name="Liu J."/>
            <person name="Lv H."/>
            <person name="Li J."/>
            <person name="Wang J."/>
            <person name="Deng Y."/>
            <person name="Ran L."/>
            <person name="Shi X."/>
            <person name="Wang X."/>
            <person name="Wu Q."/>
            <person name="Li C."/>
            <person name="Ren X."/>
            <person name="Wang J."/>
            <person name="Wang X."/>
            <person name="Li D."/>
            <person name="Liu D."/>
            <person name="Zhang X."/>
            <person name="Ji Z."/>
            <person name="Zhao W."/>
            <person name="Sun Y."/>
            <person name="Zhang Z."/>
            <person name="Bao J."/>
            <person name="Han Y."/>
            <person name="Dong L."/>
            <person name="Ji J."/>
            <person name="Chen P."/>
            <person name="Wu S."/>
            <person name="Liu J."/>
            <person name="Xiao Y."/>
            <person name="Bu D."/>
            <person name="Tan J."/>
            <person name="Yang L."/>
            <person name="Ye C."/>
            <person name="Zhang J."/>
            <person name="Xu J."/>
            <person name="Zhou Y."/>
            <person name="Yu Y."/>
            <person name="Zhang B."/>
            <person name="Zhuang S."/>
            <person name="Wei H."/>
            <person name="Liu B."/>
            <person name="Lei M."/>
            <person name="Yu H."/>
            <person name="Li Y."/>
            <person name="Xu H."/>
            <person name="Wei S."/>
            <person name="He X."/>
            <person name="Fang L."/>
            <person name="Zhang Z."/>
            <person name="Zhang Y."/>
            <person name="Huang X."/>
            <person name="Su Z."/>
            <person name="Tong W."/>
            <person name="Li J."/>
            <person name="Tong Z."/>
            <person name="Li S."/>
            <person name="Ye J."/>
            <person name="Wang L."/>
            <person name="Fang L."/>
            <person name="Lei T."/>
            <person name="Chen C."/>
            <person name="Chen H."/>
            <person name="Xu Z."/>
            <person name="Li H."/>
            <person name="Huang H."/>
            <person name="Zhang F."/>
            <person name="Xu H."/>
            <person name="Li N."/>
            <person name="Zhao C."/>
            <person name="Li S."/>
            <person name="Dong L."/>
            <person name="Huang Y."/>
            <person name="Li L."/>
            <person name="Xi Y."/>
            <person name="Qi Q."/>
            <person name="Li W."/>
            <person name="Zhang B."/>
            <person name="Hu W."/>
            <person name="Zhang Y."/>
            <person name="Tian X."/>
            <person name="Jiao Y."/>
            <person name="Liang X."/>
            <person name="Jin J."/>
            <person name="Gao L."/>
            <person name="Zheng W."/>
            <person name="Hao B."/>
            <person name="Liu S."/>
            <person name="Wang W."/>
            <person name="Yuan L."/>
            <person name="Cao M."/>
            <person name="McDermott J."/>
            <person name="Samudrala R."/>
            <person name="Wang J."/>
            <person name="Wong G.K."/>
            <person name="Yang H."/>
        </authorList>
    </citation>
    <scope>NUCLEOTIDE SEQUENCE [LARGE SCALE GENOMIC DNA]</scope>
    <source>
        <strain evidence="2">cv. 93-11</strain>
    </source>
</reference>
<name>B8B462_ORYSI</name>